<evidence type="ECO:0000313" key="24">
    <source>
        <dbReference type="EMBL" id="CBY22091.1"/>
    </source>
</evidence>
<comment type="pathway">
    <text evidence="3">Protein modification; protein ubiquitination.</text>
</comment>
<keyword evidence="8" id="KW-0808">Transferase</keyword>
<dbReference type="FunFam" id="2.40.100.10:FF:000018">
    <property type="entry name" value="Peptidyl-prolyl cis-trans isomerase-like 2"/>
    <property type="match status" value="1"/>
</dbReference>
<evidence type="ECO:0000256" key="17">
    <source>
        <dbReference type="ARBA" id="ARBA00061807"/>
    </source>
</evidence>
<evidence type="ECO:0000256" key="9">
    <source>
        <dbReference type="ARBA" id="ARBA00022728"/>
    </source>
</evidence>
<dbReference type="InterPro" id="IPR044666">
    <property type="entry name" value="Cyclophilin_A-like"/>
</dbReference>
<dbReference type="Gene3D" id="2.40.100.10">
    <property type="entry name" value="Cyclophilin-like"/>
    <property type="match status" value="1"/>
</dbReference>
<keyword evidence="14" id="KW-0508">mRNA splicing</keyword>
<evidence type="ECO:0000256" key="20">
    <source>
        <dbReference type="ARBA" id="ARBA00079124"/>
    </source>
</evidence>
<comment type="subcellular location">
    <subcellularLocation>
        <location evidence="2">Nucleus</location>
    </subcellularLocation>
</comment>
<evidence type="ECO:0000256" key="15">
    <source>
        <dbReference type="ARBA" id="ARBA00023242"/>
    </source>
</evidence>
<dbReference type="Pfam" id="PF00160">
    <property type="entry name" value="Pro_isomerase"/>
    <property type="match status" value="1"/>
</dbReference>
<dbReference type="GO" id="GO:0061630">
    <property type="term" value="F:ubiquitin protein ligase activity"/>
    <property type="evidence" value="ECO:0007669"/>
    <property type="project" value="UniProtKB-EC"/>
</dbReference>
<comment type="catalytic activity">
    <reaction evidence="1">
        <text>S-ubiquitinyl-[E2 ubiquitin-conjugating enzyme]-L-cysteine + [acceptor protein]-L-lysine = [E2 ubiquitin-conjugating enzyme]-L-cysteine + N(6)-ubiquitinyl-[acceptor protein]-L-lysine.</text>
        <dbReference type="EC" id="2.3.2.27"/>
    </reaction>
</comment>
<accession>E4WXJ9</accession>
<evidence type="ECO:0000256" key="13">
    <source>
        <dbReference type="ARBA" id="ARBA00023054"/>
    </source>
</evidence>
<dbReference type="SUPFAM" id="SSF50891">
    <property type="entry name" value="Cyclophilin-like"/>
    <property type="match status" value="1"/>
</dbReference>
<dbReference type="FunFam" id="3.30.40.10:FF:000079">
    <property type="entry name" value="Peptidyl-prolyl cis-trans isomerase 2"/>
    <property type="match status" value="1"/>
</dbReference>
<evidence type="ECO:0000259" key="22">
    <source>
        <dbReference type="PROSITE" id="PS50072"/>
    </source>
</evidence>
<dbReference type="PANTHER" id="PTHR45625">
    <property type="entry name" value="PEPTIDYL-PROLYL CIS-TRANS ISOMERASE-RELATED"/>
    <property type="match status" value="1"/>
</dbReference>
<feature type="compositionally biased region" description="Low complexity" evidence="21">
    <location>
        <begin position="499"/>
        <end position="508"/>
    </location>
</feature>
<evidence type="ECO:0000256" key="16">
    <source>
        <dbReference type="ARBA" id="ARBA00059251"/>
    </source>
</evidence>
<dbReference type="GO" id="GO:0006457">
    <property type="term" value="P:protein folding"/>
    <property type="evidence" value="ECO:0007669"/>
    <property type="project" value="InterPro"/>
</dbReference>
<dbReference type="SUPFAM" id="SSF57850">
    <property type="entry name" value="RING/U-box"/>
    <property type="match status" value="1"/>
</dbReference>
<comment type="function">
    <text evidence="16">Has a ubiquitin-protein ligase activity acting as an E3 ubiquitin protein ligase or as an ubiquitin-ubiquitin ligase promoting elongation of ubiquitin chains on substrates. By mediating 'Lys-48'-linked polyubiquitination of proteins could target them for proteasomal degradation. May also function as a chaperone, playing a role in transport to the cell membrane of BSG/Basigin for instance. Probable inactive PPIase with no peptidyl-prolyl cis-trans isomerase activity. As a component of the minor spliceosome, involved in the splicing of U12-type introns in pre-mRNAs.</text>
</comment>
<dbReference type="InterPro" id="IPR026951">
    <property type="entry name" value="PPIL2_U-box_dom"/>
</dbReference>
<protein>
    <recommendedName>
        <fullName evidence="18">RING-type E3 ubiquitin-protein ligase PPIL2</fullName>
        <ecNumber evidence="5">2.3.2.27</ecNumber>
    </recommendedName>
    <alternativeName>
        <fullName evidence="20">CYC4</fullName>
    </alternativeName>
    <alternativeName>
        <fullName evidence="19">Probable inactive peptidyl-prolyl cis-trans isomerase-like 2</fullName>
    </alternativeName>
</protein>
<dbReference type="SMART" id="SM00504">
    <property type="entry name" value="Ubox"/>
    <property type="match status" value="1"/>
</dbReference>
<dbReference type="InterPro" id="IPR029000">
    <property type="entry name" value="Cyclophilin-like_dom_sf"/>
</dbReference>
<evidence type="ECO:0000256" key="18">
    <source>
        <dbReference type="ARBA" id="ARBA00073734"/>
    </source>
</evidence>
<dbReference type="Proteomes" id="UP000001307">
    <property type="component" value="Unassembled WGS sequence"/>
</dbReference>
<dbReference type="PANTHER" id="PTHR45625:SF1">
    <property type="entry name" value="RING-TYPE E3 UBIQUITIN-PROTEIN LIGASE PPIL2"/>
    <property type="match status" value="1"/>
</dbReference>
<evidence type="ECO:0000259" key="23">
    <source>
        <dbReference type="PROSITE" id="PS51698"/>
    </source>
</evidence>
<evidence type="ECO:0000313" key="26">
    <source>
        <dbReference type="Proteomes" id="UP000001307"/>
    </source>
</evidence>
<evidence type="ECO:0000256" key="6">
    <source>
        <dbReference type="ARBA" id="ARBA00022499"/>
    </source>
</evidence>
<keyword evidence="12" id="KW-0007">Acetylation</keyword>
<evidence type="ECO:0000256" key="8">
    <source>
        <dbReference type="ARBA" id="ARBA00022679"/>
    </source>
</evidence>
<name>E4WXJ9_OIKDI</name>
<comment type="subunit">
    <text evidence="17">Component of the minor spliceosome, which splices U12-type introns. Within this complex, interacts with PRPF8/PRP8, EFTUD2/SNU114 and PLRG1. Interacts with isoform 2 of BSG. Interacts (via the PPIase cyclophilin-type domain) with CRNKL1; they may form a trimeric complex with HSP90.</text>
</comment>
<organism evidence="24 26">
    <name type="scientific">Oikopleura dioica</name>
    <name type="common">Tunicate</name>
    <dbReference type="NCBI Taxonomy" id="34765"/>
    <lineage>
        <taxon>Eukaryota</taxon>
        <taxon>Metazoa</taxon>
        <taxon>Chordata</taxon>
        <taxon>Tunicata</taxon>
        <taxon>Appendicularia</taxon>
        <taxon>Copelata</taxon>
        <taxon>Oikopleuridae</taxon>
        <taxon>Oikopleura</taxon>
    </lineage>
</organism>
<reference evidence="24 26" key="1">
    <citation type="journal article" date="2010" name="Science">
        <title>Plasticity of animal genome architecture unmasked by rapid evolution of a pelagic tunicate.</title>
        <authorList>
            <person name="Denoeud F."/>
            <person name="Henriet S."/>
            <person name="Mungpakdee S."/>
            <person name="Aury J.M."/>
            <person name="Da Silva C."/>
            <person name="Brinkmann H."/>
            <person name="Mikhaleva J."/>
            <person name="Olsen L.C."/>
            <person name="Jubin C."/>
            <person name="Canestro C."/>
            <person name="Bouquet J.M."/>
            <person name="Danks G."/>
            <person name="Poulain J."/>
            <person name="Campsteijn C."/>
            <person name="Adamski M."/>
            <person name="Cross I."/>
            <person name="Yadetie F."/>
            <person name="Muffato M."/>
            <person name="Louis A."/>
            <person name="Butcher S."/>
            <person name="Tsagkogeorga G."/>
            <person name="Konrad A."/>
            <person name="Singh S."/>
            <person name="Jensen M.F."/>
            <person name="Cong E.H."/>
            <person name="Eikeseth-Otteraa H."/>
            <person name="Noel B."/>
            <person name="Anthouard V."/>
            <person name="Porcel B.M."/>
            <person name="Kachouri-Lafond R."/>
            <person name="Nishino A."/>
            <person name="Ugolini M."/>
            <person name="Chourrout P."/>
            <person name="Nishida H."/>
            <person name="Aasland R."/>
            <person name="Huzurbazar S."/>
            <person name="Westhof E."/>
            <person name="Delsuc F."/>
            <person name="Lehrach H."/>
            <person name="Reinhardt R."/>
            <person name="Weissenbach J."/>
            <person name="Roy S.W."/>
            <person name="Artiguenave F."/>
            <person name="Postlethwait J.H."/>
            <person name="Manak J.R."/>
            <person name="Thompson E.M."/>
            <person name="Jaillon O."/>
            <person name="Du Pasquier L."/>
            <person name="Boudinot P."/>
            <person name="Liberles D.A."/>
            <person name="Volff J.N."/>
            <person name="Philippe H."/>
            <person name="Lenhard B."/>
            <person name="Roest Crollius H."/>
            <person name="Wincker P."/>
            <person name="Chourrout D."/>
        </authorList>
    </citation>
    <scope>NUCLEOTIDE SEQUENCE [LARGE SCALE GENOMIC DNA]</scope>
</reference>
<keyword evidence="9" id="KW-0747">Spliceosome</keyword>
<dbReference type="PROSITE" id="PS00170">
    <property type="entry name" value="CSA_PPIASE_1"/>
    <property type="match status" value="1"/>
</dbReference>
<dbReference type="Gene3D" id="3.30.40.10">
    <property type="entry name" value="Zinc/RING finger domain, C3HC4 (zinc finger)"/>
    <property type="match status" value="1"/>
</dbReference>
<evidence type="ECO:0000256" key="1">
    <source>
        <dbReference type="ARBA" id="ARBA00000900"/>
    </source>
</evidence>
<dbReference type="PROSITE" id="PS50072">
    <property type="entry name" value="CSA_PPIASE_2"/>
    <property type="match status" value="1"/>
</dbReference>
<keyword evidence="10" id="KW-0833">Ubl conjugation pathway</keyword>
<dbReference type="GO" id="GO:0003755">
    <property type="term" value="F:peptidyl-prolyl cis-trans isomerase activity"/>
    <property type="evidence" value="ECO:0007669"/>
    <property type="project" value="InterPro"/>
</dbReference>
<feature type="domain" description="U-box" evidence="23">
    <location>
        <begin position="37"/>
        <end position="110"/>
    </location>
</feature>
<dbReference type="GO" id="GO:0006397">
    <property type="term" value="P:mRNA processing"/>
    <property type="evidence" value="ECO:0007669"/>
    <property type="project" value="UniProtKB-KW"/>
</dbReference>
<gene>
    <name evidence="24" type="ORF">GSOID_T00011634001</name>
    <name evidence="25" type="ORF">GSOID_T00019788001</name>
</gene>
<evidence type="ECO:0000256" key="5">
    <source>
        <dbReference type="ARBA" id="ARBA00012483"/>
    </source>
</evidence>
<dbReference type="InterPro" id="IPR002130">
    <property type="entry name" value="Cyclophilin-type_PPIase_dom"/>
</dbReference>
<dbReference type="GO" id="GO:0008380">
    <property type="term" value="P:RNA splicing"/>
    <property type="evidence" value="ECO:0007669"/>
    <property type="project" value="UniProtKB-KW"/>
</dbReference>
<evidence type="ECO:0000256" key="12">
    <source>
        <dbReference type="ARBA" id="ARBA00022990"/>
    </source>
</evidence>
<evidence type="ECO:0000256" key="21">
    <source>
        <dbReference type="SAM" id="MobiDB-lite"/>
    </source>
</evidence>
<dbReference type="PRINTS" id="PR00153">
    <property type="entry name" value="CSAPPISMRASE"/>
</dbReference>
<evidence type="ECO:0000256" key="2">
    <source>
        <dbReference type="ARBA" id="ARBA00004123"/>
    </source>
</evidence>
<dbReference type="InterPro" id="IPR013083">
    <property type="entry name" value="Znf_RING/FYVE/PHD"/>
</dbReference>
<feature type="region of interest" description="Disordered" evidence="21">
    <location>
        <begin position="452"/>
        <end position="473"/>
    </location>
</feature>
<dbReference type="EMBL" id="FN655474">
    <property type="protein sequence ID" value="CBY39236.1"/>
    <property type="molecule type" value="Genomic_DNA"/>
</dbReference>
<dbReference type="AlphaFoldDB" id="E4WXJ9"/>
<proteinExistence type="inferred from homology"/>
<evidence type="ECO:0000256" key="10">
    <source>
        <dbReference type="ARBA" id="ARBA00022786"/>
    </source>
</evidence>
<keyword evidence="26" id="KW-1185">Reference proteome</keyword>
<dbReference type="GO" id="GO:0000209">
    <property type="term" value="P:protein polyubiquitination"/>
    <property type="evidence" value="ECO:0007669"/>
    <property type="project" value="TreeGrafter"/>
</dbReference>
<keyword evidence="13" id="KW-0175">Coiled coil</keyword>
<dbReference type="GO" id="GO:0071013">
    <property type="term" value="C:catalytic step 2 spliceosome"/>
    <property type="evidence" value="ECO:0007669"/>
    <property type="project" value="TreeGrafter"/>
</dbReference>
<evidence type="ECO:0000256" key="3">
    <source>
        <dbReference type="ARBA" id="ARBA00004906"/>
    </source>
</evidence>
<keyword evidence="15" id="KW-0539">Nucleus</keyword>
<keyword evidence="6" id="KW-1017">Isopeptide bond</keyword>
<evidence type="ECO:0000256" key="4">
    <source>
        <dbReference type="ARBA" id="ARBA00007930"/>
    </source>
</evidence>
<evidence type="ECO:0000256" key="19">
    <source>
        <dbReference type="ARBA" id="ARBA00078275"/>
    </source>
</evidence>
<evidence type="ECO:0000313" key="25">
    <source>
        <dbReference type="EMBL" id="CBY39236.1"/>
    </source>
</evidence>
<dbReference type="FunCoup" id="E4WXJ9">
    <property type="interactions" value="727"/>
</dbReference>
<dbReference type="EMBL" id="FN653018">
    <property type="protein sequence ID" value="CBY22091.1"/>
    <property type="molecule type" value="Genomic_DNA"/>
</dbReference>
<feature type="region of interest" description="Disordered" evidence="21">
    <location>
        <begin position="493"/>
        <end position="523"/>
    </location>
</feature>
<keyword evidence="11" id="KW-0832">Ubl conjugation</keyword>
<evidence type="ECO:0000256" key="11">
    <source>
        <dbReference type="ARBA" id="ARBA00022843"/>
    </source>
</evidence>
<dbReference type="InterPro" id="IPR020892">
    <property type="entry name" value="Cyclophilin-type_PPIase_CS"/>
</dbReference>
<comment type="similarity">
    <text evidence="4">Belongs to the cyclophilin-type PPIase family. PPIL2 subfamily.</text>
</comment>
<feature type="compositionally biased region" description="Basic and acidic residues" evidence="21">
    <location>
        <begin position="452"/>
        <end position="462"/>
    </location>
</feature>
<dbReference type="PROSITE" id="PS51698">
    <property type="entry name" value="U_BOX"/>
    <property type="match status" value="1"/>
</dbReference>
<dbReference type="CDD" id="cd16663">
    <property type="entry name" value="RING-Ubox_PPIL2"/>
    <property type="match status" value="1"/>
</dbReference>
<dbReference type="Proteomes" id="UP000011014">
    <property type="component" value="Unassembled WGS sequence"/>
</dbReference>
<evidence type="ECO:0000256" key="7">
    <source>
        <dbReference type="ARBA" id="ARBA00022664"/>
    </source>
</evidence>
<dbReference type="InterPro" id="IPR003613">
    <property type="entry name" value="Ubox_domain"/>
</dbReference>
<dbReference type="OrthoDB" id="30774at2759"/>
<sequence length="523" mass="59329">MGFKKHRHSKDKLYIRSCEWEHEFGGYKKKNDPRQFKRLPYYSCCISLAPFDNPMCDTEGRCFELLNIVPWLKQYGINPVTGKKMKAGDLIKMTWFKNAEKKYHCPVLFREFSDNSHIVVNMATGNVYSMEAIEQLCFKAKNFKDLINDKPFKRADIITVQDPVYLDKFNITSFHHLKNGLKLNDEDDKKTVRKANQETKDVMKELRESQILKGKGAGLLRDSKEVKTHNDQSKRLDKYSAAHFTTGKMGMAFTSTCMMPITDSELALKEDRAVVYQFVKKNAYVQIKTTLGDLNIEVHAKHVPKTAENFLKLCQNGYYNNTIFHRNIRSFIIQGGDPTGVGDGGESIWGGKFEDEFKLGHLMHNKRGIVSMANSGPNTNGSQFFITYAQCQHLDGKHTVFGRLVGGGDALRTMELSKTDKKTDRPAEDIKILSTEVFEDPFPEAEKLLQAARDKDDNEKEALSGQKKVAPTEKLKTYSSGVGKYINKNKLKRVNDDTASVSGASSSKKVPKSSKNLSDFGDW</sequence>
<feature type="domain" description="PPIase cyclophilin-type" evidence="22">
    <location>
        <begin position="289"/>
        <end position="437"/>
    </location>
</feature>
<keyword evidence="7" id="KW-0507">mRNA processing</keyword>
<evidence type="ECO:0000256" key="14">
    <source>
        <dbReference type="ARBA" id="ARBA00023187"/>
    </source>
</evidence>
<dbReference type="EC" id="2.3.2.27" evidence="5"/>